<organism evidence="3 4">
    <name type="scientific">Cognatiluteimonas weifangensis</name>
    <dbReference type="NCBI Taxonomy" id="2303539"/>
    <lineage>
        <taxon>Bacteria</taxon>
        <taxon>Pseudomonadati</taxon>
        <taxon>Pseudomonadota</taxon>
        <taxon>Gammaproteobacteria</taxon>
        <taxon>Lysobacterales</taxon>
        <taxon>Lysobacteraceae</taxon>
        <taxon>Cognatiluteimonas</taxon>
    </lineage>
</organism>
<evidence type="ECO:0000256" key="1">
    <source>
        <dbReference type="SAM" id="MobiDB-lite"/>
    </source>
</evidence>
<evidence type="ECO:0000313" key="4">
    <source>
        <dbReference type="Proteomes" id="UP000262917"/>
    </source>
</evidence>
<evidence type="ECO:0000313" key="3">
    <source>
        <dbReference type="EMBL" id="RFP62356.1"/>
    </source>
</evidence>
<keyword evidence="2" id="KW-0472">Membrane</keyword>
<feature type="region of interest" description="Disordered" evidence="1">
    <location>
        <begin position="195"/>
        <end position="218"/>
    </location>
</feature>
<dbReference type="InterPro" id="IPR012902">
    <property type="entry name" value="N_methyl_site"/>
</dbReference>
<dbReference type="OrthoDB" id="6019428at2"/>
<keyword evidence="2" id="KW-1133">Transmembrane helix</keyword>
<name>A0A372DS13_9GAMM</name>
<dbReference type="EMBL" id="QVPD01000001">
    <property type="protein sequence ID" value="RFP62356.1"/>
    <property type="molecule type" value="Genomic_DNA"/>
</dbReference>
<dbReference type="InterPro" id="IPR013362">
    <property type="entry name" value="Pilus_4_PilV"/>
</dbReference>
<feature type="transmembrane region" description="Helical" evidence="2">
    <location>
        <begin position="12"/>
        <end position="34"/>
    </location>
</feature>
<proteinExistence type="predicted"/>
<dbReference type="RefSeq" id="WP_117201176.1">
    <property type="nucleotide sequence ID" value="NZ_JBHTBK010000013.1"/>
</dbReference>
<sequence length="805" mass="84057">MKSSFQFRERGFALLEVLIAVVVLATGLLALTALQGALTRASADSKARSQVAAYAASEMDRIRRDGIVADKSATAAGTDDISLAAKAGGLSGLIQTACDITYSADTSGNFTTADTDCARNPPASGAVAYFFRNTLTLSWTDATGGSRALSVSSDISPLALTSNNVLVNRPPPGALGLRPIVRRENPVTEGMIPIATGGEDSEQTAATNPKPKLLGGDDGSYVSDTRFDVLTYSSDAPTDFARFNKRIETAVVGCTCQNSTAGFTGNGPGAALRAFNLAQGYRPTYWSGTAYRTPEIATEAVSTSPADVPQSALCDICCRDHKDPTGVTGPKFSPWPGQTAAHYRVDGAGAFVVAAANETYLEACRVIRVDGVFRVSADPKIQDNALIATQVYPSTDTAGSQLAGVLNNNAATSPALSTDGKSGYVDYVYGAVARLFFDATAVAGTGNAVDYAALQASSLNVPSYVPILPTADRRWLHSRIVMTDYLESDAQQRVVTASQDCEAPASDADKAHCVLPYIPMATINTTEIATWSPRASTDADARPANLASLAAKYFNFARTVIRRFNSALALFDSINPTDASDPAVDEQLFVQLAATEPTQSVWLNTPSPNPSTARFFGNPLNPMRGYAQTSAPLSFKLSWNFPSGNPASPVSGSATGDDPTASVTNSGICSPNTSANNTTNPHTCNAPGTTGVEISLAGYNRIQYSDVKDDCAGGNAKTSKPTCVIYTFTGATVDQPNGTVAAASATVVDPAKTGKVGEIIRFTLPSLSNAVANPSTVTASFSRTTTDATPSCDASNKTVWTIPCQ</sequence>
<keyword evidence="4" id="KW-1185">Reference proteome</keyword>
<dbReference type="Pfam" id="PF07963">
    <property type="entry name" value="N_methyl"/>
    <property type="match status" value="1"/>
</dbReference>
<evidence type="ECO:0000256" key="2">
    <source>
        <dbReference type="SAM" id="Phobius"/>
    </source>
</evidence>
<accession>A0A372DS13</accession>
<reference evidence="3 4" key="1">
    <citation type="submission" date="2018-08" db="EMBL/GenBank/DDBJ databases">
        <title>Lysobacter weifangensis sp. nov., a new member of the family 'Xanthomonadaceae', isolated from soil in a farmland.</title>
        <authorList>
            <person name="Zhao H."/>
        </authorList>
    </citation>
    <scope>NUCLEOTIDE SEQUENCE [LARGE SCALE GENOMIC DNA]</scope>
    <source>
        <strain evidence="3 4">WF-2</strain>
    </source>
</reference>
<dbReference type="Proteomes" id="UP000262917">
    <property type="component" value="Unassembled WGS sequence"/>
</dbReference>
<dbReference type="AlphaFoldDB" id="A0A372DS13"/>
<gene>
    <name evidence="3" type="primary">pilV</name>
    <name evidence="3" type="ORF">D0Y53_00590</name>
</gene>
<protein>
    <submittedName>
        <fullName evidence="3">Type IV pilus modification protein PilV</fullName>
    </submittedName>
</protein>
<keyword evidence="2" id="KW-0812">Transmembrane</keyword>
<comment type="caution">
    <text evidence="3">The sequence shown here is derived from an EMBL/GenBank/DDBJ whole genome shotgun (WGS) entry which is preliminary data.</text>
</comment>
<dbReference type="NCBIfam" id="TIGR02523">
    <property type="entry name" value="type_IV_pilV"/>
    <property type="match status" value="1"/>
</dbReference>